<reference evidence="1 2" key="1">
    <citation type="submission" date="2020-04" db="EMBL/GenBank/DDBJ databases">
        <authorList>
            <person name="De Canck E."/>
        </authorList>
    </citation>
    <scope>NUCLEOTIDE SEQUENCE [LARGE SCALE GENOMIC DNA]</scope>
    <source>
        <strain evidence="1 2">LMG 28614</strain>
    </source>
</reference>
<accession>A0A6S7BJL3</accession>
<dbReference type="EMBL" id="CADIKK010000033">
    <property type="protein sequence ID" value="CAB3802591.1"/>
    <property type="molecule type" value="Genomic_DNA"/>
</dbReference>
<proteinExistence type="predicted"/>
<dbReference type="Pfam" id="PF10134">
    <property type="entry name" value="RPA"/>
    <property type="match status" value="1"/>
</dbReference>
<keyword evidence="2" id="KW-1185">Reference proteome</keyword>
<evidence type="ECO:0008006" key="3">
    <source>
        <dbReference type="Google" id="ProtNLM"/>
    </source>
</evidence>
<organism evidence="1 2">
    <name type="scientific">Paraburkholderia ultramafica</name>
    <dbReference type="NCBI Taxonomy" id="1544867"/>
    <lineage>
        <taxon>Bacteria</taxon>
        <taxon>Pseudomonadati</taxon>
        <taxon>Pseudomonadota</taxon>
        <taxon>Betaproteobacteria</taxon>
        <taxon>Burkholderiales</taxon>
        <taxon>Burkholderiaceae</taxon>
        <taxon>Paraburkholderia</taxon>
    </lineage>
</organism>
<dbReference type="Proteomes" id="UP000494365">
    <property type="component" value="Unassembled WGS sequence"/>
</dbReference>
<evidence type="ECO:0000313" key="2">
    <source>
        <dbReference type="Proteomes" id="UP000494365"/>
    </source>
</evidence>
<dbReference type="InterPro" id="IPR018777">
    <property type="entry name" value="Replication_initiator_prot_A"/>
</dbReference>
<name>A0A6S7BJL3_9BURK</name>
<protein>
    <recommendedName>
        <fullName evidence="3">Plasmid replication initiator RepA</fullName>
    </recommendedName>
</protein>
<dbReference type="RefSeq" id="WP_175152657.1">
    <property type="nucleotide sequence ID" value="NZ_CADIKK010000033.1"/>
</dbReference>
<gene>
    <name evidence="1" type="ORF">LMG28614_05652</name>
</gene>
<dbReference type="AlphaFoldDB" id="A0A6S7BJL3"/>
<sequence length="371" mass="42444">MVGDNTKELELDFGPAELAESEDCAEVAEPVKQQRSPLLPVRHAADFFVCDVFDGAMKGDTAAMEHPLFSLSKKPDMKVRRYENGDRWLEVRPSVKGLANVFDRDILIYCISQLVAAKNAGKPISRTLQIKAHDLLICTNRDTSGRGYTALRDALTRLQGMQMETNITTGGVEEMELFSLINRGKIVRATRDGRMLEVEIQLSDWMWKSVEALEVLTLDRRYFQLAKPLERRLYEIARKHCGNQSRWPIGLDNLRNKCGSQSTLKEFRRMFEDIIEDDKTHDHMPEYAFEMVSSDQVVVKPKLGKAPTLPRPSLMLKTETYETAKTLAPGWDIHAVEADWRDWVAKKNIVPDRPDGHFLAFCKRRGRYISK</sequence>
<evidence type="ECO:0000313" key="1">
    <source>
        <dbReference type="EMBL" id="CAB3802591.1"/>
    </source>
</evidence>